<dbReference type="RefSeq" id="WP_101353631.1">
    <property type="nucleotide sequence ID" value="NZ_PIQO01000004.1"/>
</dbReference>
<evidence type="ECO:0008006" key="3">
    <source>
        <dbReference type="Google" id="ProtNLM"/>
    </source>
</evidence>
<dbReference type="EMBL" id="PIQO01000004">
    <property type="protein sequence ID" value="PKR85581.1"/>
    <property type="molecule type" value="Genomic_DNA"/>
</dbReference>
<dbReference type="Gene3D" id="3.10.490.10">
    <property type="entry name" value="Gamma-glutamyl cyclotransferase-like"/>
    <property type="match status" value="1"/>
</dbReference>
<organism evidence="1 2">
    <name type="scientific">Heyndrickxia camelliae</name>
    <dbReference type="NCBI Taxonomy" id="1707093"/>
    <lineage>
        <taxon>Bacteria</taxon>
        <taxon>Bacillati</taxon>
        <taxon>Bacillota</taxon>
        <taxon>Bacilli</taxon>
        <taxon>Bacillales</taxon>
        <taxon>Bacillaceae</taxon>
        <taxon>Heyndrickxia</taxon>
    </lineage>
</organism>
<name>A0A2N3LLT2_9BACI</name>
<dbReference type="Proteomes" id="UP000233440">
    <property type="component" value="Unassembled WGS sequence"/>
</dbReference>
<keyword evidence="2" id="KW-1185">Reference proteome</keyword>
<sequence>MNVWYVSYGSNLYRDRFMCYIQGGQPEGSEKVEKGCRDQTPPKADEKIELRYPLYFAKNRSKWGKGGVAFIDHQENPDVKTIGRMYLITNEQFEDVVAQENNEENLTIPLEKVIDNGFHNINENWYGRIVFLGYKEGAPMFTFTNPVSMNGETFFTPPSSYVKIISKGLEELGMSRNDIVHYFKQCGGIKDSFTKEQLYRYIYREQGKQ</sequence>
<protein>
    <recommendedName>
        <fullName evidence="3">Histone deacetylase</fullName>
    </recommendedName>
</protein>
<accession>A0A2N3LLT2</accession>
<reference evidence="1 2" key="1">
    <citation type="submission" date="2017-11" db="EMBL/GenBank/DDBJ databases">
        <title>Bacillus camelliae sp. nov., isolated from pu'er tea.</title>
        <authorList>
            <person name="Niu L."/>
        </authorList>
    </citation>
    <scope>NUCLEOTIDE SEQUENCE [LARGE SCALE GENOMIC DNA]</scope>
    <source>
        <strain evidence="1 2">7578-1</strain>
    </source>
</reference>
<gene>
    <name evidence="1" type="ORF">CWO92_07685</name>
</gene>
<dbReference type="OrthoDB" id="8538589at2"/>
<evidence type="ECO:0000313" key="1">
    <source>
        <dbReference type="EMBL" id="PKR85581.1"/>
    </source>
</evidence>
<proteinExistence type="predicted"/>
<dbReference type="AlphaFoldDB" id="A0A2N3LLT2"/>
<evidence type="ECO:0000313" key="2">
    <source>
        <dbReference type="Proteomes" id="UP000233440"/>
    </source>
</evidence>
<comment type="caution">
    <text evidence="1">The sequence shown here is derived from an EMBL/GenBank/DDBJ whole genome shotgun (WGS) entry which is preliminary data.</text>
</comment>